<gene>
    <name evidence="7 9" type="primary">djlA</name>
    <name evidence="9" type="ORF">GCM10023116_33430</name>
</gene>
<comment type="subcellular location">
    <subcellularLocation>
        <location evidence="7">Cell inner membrane</location>
        <topology evidence="7">Single-pass type III membrane protein</topology>
    </subcellularLocation>
</comment>
<dbReference type="PROSITE" id="PS50076">
    <property type="entry name" value="DNAJ_2"/>
    <property type="match status" value="1"/>
</dbReference>
<proteinExistence type="inferred from homology"/>
<dbReference type="Proteomes" id="UP001500604">
    <property type="component" value="Unassembled WGS sequence"/>
</dbReference>
<evidence type="ECO:0000259" key="8">
    <source>
        <dbReference type="PROSITE" id="PS50076"/>
    </source>
</evidence>
<dbReference type="Pfam" id="PF00226">
    <property type="entry name" value="DnaJ"/>
    <property type="match status" value="1"/>
</dbReference>
<dbReference type="Pfam" id="PF05099">
    <property type="entry name" value="TerB"/>
    <property type="match status" value="1"/>
</dbReference>
<keyword evidence="1 7" id="KW-1003">Cell membrane</keyword>
<protein>
    <recommendedName>
        <fullName evidence="7">Co-chaperone protein DjlA</fullName>
    </recommendedName>
</protein>
<keyword evidence="2 7" id="KW-0997">Cell inner membrane</keyword>
<keyword evidence="5 7" id="KW-0472">Membrane</keyword>
<keyword evidence="10" id="KW-1185">Reference proteome</keyword>
<dbReference type="InterPro" id="IPR007791">
    <property type="entry name" value="DjlA_N"/>
</dbReference>
<evidence type="ECO:0000256" key="6">
    <source>
        <dbReference type="ARBA" id="ARBA00023186"/>
    </source>
</evidence>
<dbReference type="NCBIfam" id="NF006948">
    <property type="entry name" value="PRK09430.1"/>
    <property type="match status" value="1"/>
</dbReference>
<dbReference type="EMBL" id="BAABFL010000435">
    <property type="protein sequence ID" value="GAA4651060.1"/>
    <property type="molecule type" value="Genomic_DNA"/>
</dbReference>
<comment type="subunit">
    <text evidence="7">Homodimer.</text>
</comment>
<organism evidence="9 10">
    <name type="scientific">Kistimonas scapharcae</name>
    <dbReference type="NCBI Taxonomy" id="1036133"/>
    <lineage>
        <taxon>Bacteria</taxon>
        <taxon>Pseudomonadati</taxon>
        <taxon>Pseudomonadota</taxon>
        <taxon>Gammaproteobacteria</taxon>
        <taxon>Oceanospirillales</taxon>
        <taxon>Endozoicomonadaceae</taxon>
        <taxon>Kistimonas</taxon>
    </lineage>
</organism>
<evidence type="ECO:0000256" key="1">
    <source>
        <dbReference type="ARBA" id="ARBA00022475"/>
    </source>
</evidence>
<dbReference type="CDD" id="cd06257">
    <property type="entry name" value="DnaJ"/>
    <property type="match status" value="1"/>
</dbReference>
<comment type="domain">
    <text evidence="7">The transmembrane domain is a dimerization domain.</text>
</comment>
<dbReference type="InterPro" id="IPR036869">
    <property type="entry name" value="J_dom_sf"/>
</dbReference>
<dbReference type="PRINTS" id="PR00625">
    <property type="entry name" value="JDOMAIN"/>
</dbReference>
<comment type="caution">
    <text evidence="9">The sequence shown here is derived from an EMBL/GenBank/DDBJ whole genome shotgun (WGS) entry which is preliminary data.</text>
</comment>
<keyword evidence="6 7" id="KW-0143">Chaperone</keyword>
<evidence type="ECO:0000313" key="9">
    <source>
        <dbReference type="EMBL" id="GAA4651060.1"/>
    </source>
</evidence>
<accession>A0ABP8V4T8</accession>
<evidence type="ECO:0000256" key="5">
    <source>
        <dbReference type="ARBA" id="ARBA00023136"/>
    </source>
</evidence>
<dbReference type="InterPro" id="IPR023749">
    <property type="entry name" value="DjlA"/>
</dbReference>
<keyword evidence="4 7" id="KW-1133">Transmembrane helix</keyword>
<feature type="domain" description="J" evidence="8">
    <location>
        <begin position="211"/>
        <end position="277"/>
    </location>
</feature>
<evidence type="ECO:0000256" key="3">
    <source>
        <dbReference type="ARBA" id="ARBA00022692"/>
    </source>
</evidence>
<name>A0ABP8V4T8_9GAMM</name>
<evidence type="ECO:0000256" key="4">
    <source>
        <dbReference type="ARBA" id="ARBA00022989"/>
    </source>
</evidence>
<dbReference type="CDD" id="cd07316">
    <property type="entry name" value="terB_like_DjlA"/>
    <property type="match status" value="1"/>
</dbReference>
<dbReference type="RefSeq" id="WP_345197364.1">
    <property type="nucleotide sequence ID" value="NZ_BAABFL010000435.1"/>
</dbReference>
<evidence type="ECO:0000313" key="10">
    <source>
        <dbReference type="Proteomes" id="UP001500604"/>
    </source>
</evidence>
<feature type="topological domain" description="Periplasmic" evidence="7">
    <location>
        <begin position="1"/>
        <end position="5"/>
    </location>
</feature>
<dbReference type="SUPFAM" id="SSF46565">
    <property type="entry name" value="Chaperone J-domain"/>
    <property type="match status" value="1"/>
</dbReference>
<dbReference type="InterPro" id="IPR029024">
    <property type="entry name" value="TerB-like"/>
</dbReference>
<evidence type="ECO:0000256" key="2">
    <source>
        <dbReference type="ARBA" id="ARBA00022519"/>
    </source>
</evidence>
<feature type="topological domain" description="Cytoplasmic" evidence="7">
    <location>
        <begin position="30"/>
        <end position="277"/>
    </location>
</feature>
<dbReference type="Gene3D" id="1.10.287.110">
    <property type="entry name" value="DnaJ domain"/>
    <property type="match status" value="1"/>
</dbReference>
<sequence length="277" mass="31471">MWFRILLFAFLGFVFGGPFGAVIGALIAAWLSSQQPRIVYGAGQSGERRRQTQTAFFRATFLVMGKLAKADGRVNEEEIQVATTLMNEMRLSPDQRQQAIDLFNQGKTPGCDIRGVLLEFRRAAGSGSLIQMFMELQLQAAYADGQLSQAEMQVLHEACEYLGVNRFTFEILHQRFQAQRAFYSRYNGGGYQQQGNYGYRQPVDNRSKLKEAYATLGVSPDASDKDVKRAYRKLMSEHHPDKLVAKGLPEEMMEMAKKKTQEIQAAYDLIQEERKRK</sequence>
<comment type="function">
    <text evidence="7">Regulatory DnaK co-chaperone. Direct interaction between DnaK and DjlA is needed for the induction of the wcaABCDE operon, involved in the synthesis of a colanic acid polysaccharide capsule, possibly through activation of the RcsB/RcsC phosphotransfer signaling pathway. The colanic acid capsule may help the bacterium survive conditions outside the host.</text>
</comment>
<dbReference type="PANTHER" id="PTHR24074">
    <property type="entry name" value="CO-CHAPERONE PROTEIN DJLA"/>
    <property type="match status" value="1"/>
</dbReference>
<keyword evidence="3 7" id="KW-0812">Transmembrane</keyword>
<dbReference type="HAMAP" id="MF_01153">
    <property type="entry name" value="DjlA"/>
    <property type="match status" value="1"/>
</dbReference>
<dbReference type="Gene3D" id="1.10.3680.10">
    <property type="entry name" value="TerB-like"/>
    <property type="match status" value="1"/>
</dbReference>
<dbReference type="SMART" id="SM00271">
    <property type="entry name" value="DnaJ"/>
    <property type="match status" value="1"/>
</dbReference>
<dbReference type="InterPro" id="IPR050817">
    <property type="entry name" value="DjlA_DnaK_co-chaperone"/>
</dbReference>
<dbReference type="InterPro" id="IPR001623">
    <property type="entry name" value="DnaJ_domain"/>
</dbReference>
<evidence type="ECO:0000256" key="7">
    <source>
        <dbReference type="HAMAP-Rule" id="MF_01153"/>
    </source>
</evidence>
<reference evidence="10" key="1">
    <citation type="journal article" date="2019" name="Int. J. Syst. Evol. Microbiol.">
        <title>The Global Catalogue of Microorganisms (GCM) 10K type strain sequencing project: providing services to taxonomists for standard genome sequencing and annotation.</title>
        <authorList>
            <consortium name="The Broad Institute Genomics Platform"/>
            <consortium name="The Broad Institute Genome Sequencing Center for Infectious Disease"/>
            <person name="Wu L."/>
            <person name="Ma J."/>
        </authorList>
    </citation>
    <scope>NUCLEOTIDE SEQUENCE [LARGE SCALE GENOMIC DNA]</scope>
    <source>
        <strain evidence="10">JCM 17805</strain>
    </source>
</reference>